<proteinExistence type="predicted"/>
<dbReference type="PANTHER" id="PTHR22941:SF155">
    <property type="entry name" value="SERPENTINE RECEPTOR, CLASS H"/>
    <property type="match status" value="1"/>
</dbReference>
<dbReference type="EMBL" id="CANHGI010000005">
    <property type="protein sequence ID" value="CAI5453608.1"/>
    <property type="molecule type" value="Genomic_DNA"/>
</dbReference>
<feature type="transmembrane region" description="Helical" evidence="1">
    <location>
        <begin position="109"/>
        <end position="131"/>
    </location>
</feature>
<accession>A0A9P1N747</accession>
<feature type="transmembrane region" description="Helical" evidence="1">
    <location>
        <begin position="36"/>
        <end position="59"/>
    </location>
</feature>
<keyword evidence="1" id="KW-0472">Membrane</keyword>
<protein>
    <submittedName>
        <fullName evidence="2">Uncharacterized protein</fullName>
    </submittedName>
</protein>
<gene>
    <name evidence="2" type="ORF">CAMP_LOCUS16245</name>
</gene>
<dbReference type="Pfam" id="PF10318">
    <property type="entry name" value="7TM_GPCR_Srh"/>
    <property type="match status" value="1"/>
</dbReference>
<dbReference type="InterPro" id="IPR019422">
    <property type="entry name" value="7TM_GPCR_serpentine_rcpt_Srh"/>
</dbReference>
<name>A0A9P1N747_9PELO</name>
<keyword evidence="3" id="KW-1185">Reference proteome</keyword>
<feature type="transmembrane region" description="Helical" evidence="1">
    <location>
        <begin position="170"/>
        <end position="193"/>
    </location>
</feature>
<dbReference type="InterPro" id="IPR053220">
    <property type="entry name" value="Nematode_rcpt-like_serp_H"/>
</dbReference>
<dbReference type="Proteomes" id="UP001152747">
    <property type="component" value="Unassembled WGS sequence"/>
</dbReference>
<keyword evidence="1" id="KW-1133">Transmembrane helix</keyword>
<keyword evidence="1" id="KW-0812">Transmembrane</keyword>
<feature type="transmembrane region" description="Helical" evidence="1">
    <location>
        <begin position="71"/>
        <end position="88"/>
    </location>
</feature>
<evidence type="ECO:0000313" key="2">
    <source>
        <dbReference type="EMBL" id="CAI5453608.1"/>
    </source>
</evidence>
<evidence type="ECO:0000256" key="1">
    <source>
        <dbReference type="SAM" id="Phobius"/>
    </source>
</evidence>
<dbReference type="PANTHER" id="PTHR22941">
    <property type="entry name" value="SERPENTINE RECEPTOR"/>
    <property type="match status" value="1"/>
</dbReference>
<organism evidence="2 3">
    <name type="scientific">Caenorhabditis angaria</name>
    <dbReference type="NCBI Taxonomy" id="860376"/>
    <lineage>
        <taxon>Eukaryota</taxon>
        <taxon>Metazoa</taxon>
        <taxon>Ecdysozoa</taxon>
        <taxon>Nematoda</taxon>
        <taxon>Chromadorea</taxon>
        <taxon>Rhabditida</taxon>
        <taxon>Rhabditina</taxon>
        <taxon>Rhabditomorpha</taxon>
        <taxon>Rhabditoidea</taxon>
        <taxon>Rhabditidae</taxon>
        <taxon>Peloderinae</taxon>
        <taxon>Caenorhabditis</taxon>
    </lineage>
</organism>
<reference evidence="2" key="1">
    <citation type="submission" date="2022-11" db="EMBL/GenBank/DDBJ databases">
        <authorList>
            <person name="Kikuchi T."/>
        </authorList>
    </citation>
    <scope>NUCLEOTIDE SEQUENCE</scope>
    <source>
        <strain evidence="2">PS1010</strain>
    </source>
</reference>
<evidence type="ECO:0000313" key="3">
    <source>
        <dbReference type="Proteomes" id="UP001152747"/>
    </source>
</evidence>
<feature type="transmembrane region" description="Helical" evidence="1">
    <location>
        <begin position="214"/>
        <end position="238"/>
    </location>
</feature>
<sequence length="258" mass="29390">MSIYGYFLIIYVTPPKMTNLKYILLNLHTSTVFLDCAINFLITPYLFIPCTAVSLYGVLRNTFIPFKMQTFMAQYAIYNLGMAIIFVFQNRHSVISTISWRMTRKSTKIIYYVALYSFGFIFVGLCYTGDINTDEIKLNFLKTNPCPPAVFFEKSTQIITSQLGIAGLSVLIGSSTLLANLMLFVTSAVYNLVFKTTGISAKTRQYQLKFMTTISIQITVPIIAILGCYLTLLPWIIIKYNFGIDTQELSRFHFPDLE</sequence>
<comment type="caution">
    <text evidence="2">The sequence shown here is derived from an EMBL/GenBank/DDBJ whole genome shotgun (WGS) entry which is preliminary data.</text>
</comment>
<dbReference type="AlphaFoldDB" id="A0A9P1N747"/>